<dbReference type="PANTHER" id="PTHR30178:SF3">
    <property type="entry name" value="SUCCINATE-ACETATE_PROTON SYMPORTER SATP"/>
    <property type="match status" value="1"/>
</dbReference>
<gene>
    <name evidence="2" type="ORF">IEQ31_06605</name>
</gene>
<feature type="transmembrane region" description="Helical" evidence="1">
    <location>
        <begin position="117"/>
        <end position="136"/>
    </location>
</feature>
<comment type="caution">
    <text evidence="2">The sequence shown here is derived from an EMBL/GenBank/DDBJ whole genome shotgun (WGS) entry which is preliminary data.</text>
</comment>
<protein>
    <submittedName>
        <fullName evidence="2">Uncharacterized protein</fullName>
    </submittedName>
</protein>
<proteinExistence type="predicted"/>
<evidence type="ECO:0000313" key="2">
    <source>
        <dbReference type="EMBL" id="MBD3142853.1"/>
    </source>
</evidence>
<dbReference type="InterPro" id="IPR047623">
    <property type="entry name" value="SatP"/>
</dbReference>
<dbReference type="EMBL" id="JACXRZ010000004">
    <property type="protein sequence ID" value="MBD3142853.1"/>
    <property type="molecule type" value="Genomic_DNA"/>
</dbReference>
<accession>A0ABR8L2X3</accession>
<dbReference type="PANTHER" id="PTHR30178">
    <property type="entry name" value="INNER MEMBRANE PROTEIN YAAH"/>
    <property type="match status" value="1"/>
</dbReference>
<dbReference type="RefSeq" id="WP_191050613.1">
    <property type="nucleotide sequence ID" value="NZ_JACXRZ010000004.1"/>
</dbReference>
<keyword evidence="1" id="KW-0472">Membrane</keyword>
<feature type="transmembrane region" description="Helical" evidence="1">
    <location>
        <begin position="173"/>
        <end position="191"/>
    </location>
</feature>
<feature type="transmembrane region" description="Helical" evidence="1">
    <location>
        <begin position="62"/>
        <end position="84"/>
    </location>
</feature>
<feature type="transmembrane region" description="Helical" evidence="1">
    <location>
        <begin position="90"/>
        <end position="110"/>
    </location>
</feature>
<sequence length="235" mass="23815">MSGRDLPGEQAGEQAREQTGLARVVLRPMGSPLPLGFLGLALATTAFAAVELGWVPAAQARVVALAALLFTAPLQFLVCVLGFLARDSVAGAAMGVLSGTWAVIGGVTLTSAPGTTSAALGVVLLTAAAAMLVPALAGLPKLVAAAVMGMSAARFAITGVYELTASAEWRTTAGVAGLVLAVVAYYAALAFELEDAHGRALLPVARLGRARTAVRGDLRDQTKGLAREAGVREQL</sequence>
<organism evidence="2 3">
    <name type="scientific">Microbispora bryophytorum subsp. camponoti</name>
    <dbReference type="NCBI Taxonomy" id="1677852"/>
    <lineage>
        <taxon>Bacteria</taxon>
        <taxon>Bacillati</taxon>
        <taxon>Actinomycetota</taxon>
        <taxon>Actinomycetes</taxon>
        <taxon>Streptosporangiales</taxon>
        <taxon>Streptosporangiaceae</taxon>
        <taxon>Microbispora</taxon>
    </lineage>
</organism>
<keyword evidence="1" id="KW-1133">Transmembrane helix</keyword>
<reference evidence="2 3" key="1">
    <citation type="submission" date="2020-09" db="EMBL/GenBank/DDBJ databases">
        <title>Actinomycete isolated from the Camponotus japonicus Mayr.</title>
        <authorList>
            <person name="Gong X."/>
        </authorList>
    </citation>
    <scope>NUCLEOTIDE SEQUENCE [LARGE SCALE GENOMIC DNA]</scope>
    <source>
        <strain evidence="2 3">2C-HV3</strain>
    </source>
</reference>
<keyword evidence="1" id="KW-0812">Transmembrane</keyword>
<dbReference type="Proteomes" id="UP000653231">
    <property type="component" value="Unassembled WGS sequence"/>
</dbReference>
<evidence type="ECO:0000313" key="3">
    <source>
        <dbReference type="Proteomes" id="UP000653231"/>
    </source>
</evidence>
<evidence type="ECO:0000256" key="1">
    <source>
        <dbReference type="SAM" id="Phobius"/>
    </source>
</evidence>
<feature type="transmembrane region" description="Helical" evidence="1">
    <location>
        <begin position="35"/>
        <end position="55"/>
    </location>
</feature>
<name>A0ABR8L2X3_9ACTN</name>
<keyword evidence="3" id="KW-1185">Reference proteome</keyword>